<evidence type="ECO:0000256" key="1">
    <source>
        <dbReference type="SAM" id="MobiDB-lite"/>
    </source>
</evidence>
<gene>
    <name evidence="3" type="ORF">GRJ2_001872500</name>
</gene>
<dbReference type="PROSITE" id="PS50878">
    <property type="entry name" value="RT_POL"/>
    <property type="match status" value="1"/>
</dbReference>
<evidence type="ECO:0000313" key="4">
    <source>
        <dbReference type="Proteomes" id="UP001623348"/>
    </source>
</evidence>
<evidence type="ECO:0000313" key="3">
    <source>
        <dbReference type="EMBL" id="GAB0194072.1"/>
    </source>
</evidence>
<dbReference type="Pfam" id="PF00078">
    <property type="entry name" value="RVT_1"/>
    <property type="match status" value="1"/>
</dbReference>
<feature type="domain" description="Reverse transcriptase" evidence="2">
    <location>
        <begin position="85"/>
        <end position="349"/>
    </location>
</feature>
<dbReference type="CDD" id="cd01650">
    <property type="entry name" value="RT_nLTR_like"/>
    <property type="match status" value="1"/>
</dbReference>
<dbReference type="EMBL" id="BAAFJT010000010">
    <property type="protein sequence ID" value="GAB0194072.1"/>
    <property type="molecule type" value="Genomic_DNA"/>
</dbReference>
<sequence length="429" mass="48218">MEKAEVLNDFFASVFTGKCLSHTAQVTEGRDWENAEPPTVGEDQVRKYLRNLKVHKSMGPDEMHPQVLRELADEVARPLSIIFEKSWQSVEVPTDWKRGNITPIFKKGKKEDPGNYRLVSLTSVPGKIMEQTLLETMLRHMENKEVIGDSQHGFTRGKSCLTNLVAFCDGVTVSVDKGRATDIIYLDLCKAFDTVPHDILVSKLERHGFDGWTTRWIRNWLDGRTQRVVVNSSMSKWRTVMSGVPQGSVLGPALFNIFVSDMDSGVECTLSKFANDTKLCGGVDTLEGRDAIQRDLDRLERWARVNRMKFNKAKCKVLHVGWRNPKHSYRLGEEWIESSPEEKDLGVLIDEKLNMSWQCVLAAQKANHVLKCDQRVKGGDPAPLLGSCETPPGVLHPALETPVQERHRAVGESPEEGHKADQRAGAPLL</sequence>
<dbReference type="SUPFAM" id="SSF56672">
    <property type="entry name" value="DNA/RNA polymerases"/>
    <property type="match status" value="1"/>
</dbReference>
<dbReference type="InterPro" id="IPR043502">
    <property type="entry name" value="DNA/RNA_pol_sf"/>
</dbReference>
<accession>A0ABC9X9I0</accession>
<feature type="compositionally biased region" description="Basic and acidic residues" evidence="1">
    <location>
        <begin position="404"/>
        <end position="422"/>
    </location>
</feature>
<keyword evidence="4" id="KW-1185">Reference proteome</keyword>
<organism evidence="3 4">
    <name type="scientific">Grus japonensis</name>
    <name type="common">Japanese crane</name>
    <name type="synonym">Red-crowned crane</name>
    <dbReference type="NCBI Taxonomy" id="30415"/>
    <lineage>
        <taxon>Eukaryota</taxon>
        <taxon>Metazoa</taxon>
        <taxon>Chordata</taxon>
        <taxon>Craniata</taxon>
        <taxon>Vertebrata</taxon>
        <taxon>Euteleostomi</taxon>
        <taxon>Archelosauria</taxon>
        <taxon>Archosauria</taxon>
        <taxon>Dinosauria</taxon>
        <taxon>Saurischia</taxon>
        <taxon>Theropoda</taxon>
        <taxon>Coelurosauria</taxon>
        <taxon>Aves</taxon>
        <taxon>Neognathae</taxon>
        <taxon>Neoaves</taxon>
        <taxon>Gruiformes</taxon>
        <taxon>Gruidae</taxon>
        <taxon>Grus</taxon>
    </lineage>
</organism>
<comment type="caution">
    <text evidence="3">The sequence shown here is derived from an EMBL/GenBank/DDBJ whole genome shotgun (WGS) entry which is preliminary data.</text>
</comment>
<name>A0ABC9X9I0_GRUJA</name>
<dbReference type="InterPro" id="IPR000477">
    <property type="entry name" value="RT_dom"/>
</dbReference>
<proteinExistence type="predicted"/>
<dbReference type="AlphaFoldDB" id="A0ABC9X9I0"/>
<protein>
    <submittedName>
        <fullName evidence="3">Mitochondrial enolase superfamily member 1</fullName>
    </submittedName>
</protein>
<reference evidence="3 4" key="1">
    <citation type="submission" date="2024-06" db="EMBL/GenBank/DDBJ databases">
        <title>The draft genome of Grus japonensis, version 3.</title>
        <authorList>
            <person name="Nabeshima K."/>
            <person name="Suzuki S."/>
            <person name="Onuma M."/>
        </authorList>
    </citation>
    <scope>NUCLEOTIDE SEQUENCE [LARGE SCALE GENOMIC DNA]</scope>
    <source>
        <strain evidence="3 4">451A</strain>
    </source>
</reference>
<feature type="region of interest" description="Disordered" evidence="1">
    <location>
        <begin position="404"/>
        <end position="429"/>
    </location>
</feature>
<evidence type="ECO:0000259" key="2">
    <source>
        <dbReference type="PROSITE" id="PS50878"/>
    </source>
</evidence>
<dbReference type="PANTHER" id="PTHR33332">
    <property type="entry name" value="REVERSE TRANSCRIPTASE DOMAIN-CONTAINING PROTEIN"/>
    <property type="match status" value="1"/>
</dbReference>
<dbReference type="Proteomes" id="UP001623348">
    <property type="component" value="Unassembled WGS sequence"/>
</dbReference>